<accession>A0A5E4EID0</accession>
<evidence type="ECO:0000313" key="3">
    <source>
        <dbReference type="Proteomes" id="UP000327085"/>
    </source>
</evidence>
<organism evidence="2 3">
    <name type="scientific">Prunus dulcis</name>
    <name type="common">Almond</name>
    <name type="synonym">Amygdalus dulcis</name>
    <dbReference type="NCBI Taxonomy" id="3755"/>
    <lineage>
        <taxon>Eukaryota</taxon>
        <taxon>Viridiplantae</taxon>
        <taxon>Streptophyta</taxon>
        <taxon>Embryophyta</taxon>
        <taxon>Tracheophyta</taxon>
        <taxon>Spermatophyta</taxon>
        <taxon>Magnoliopsida</taxon>
        <taxon>eudicotyledons</taxon>
        <taxon>Gunneridae</taxon>
        <taxon>Pentapetalae</taxon>
        <taxon>rosids</taxon>
        <taxon>fabids</taxon>
        <taxon>Rosales</taxon>
        <taxon>Rosaceae</taxon>
        <taxon>Amygdaloideae</taxon>
        <taxon>Amygdaleae</taxon>
        <taxon>Prunus</taxon>
    </lineage>
</organism>
<sequence length="182" mass="20444">MSLFSRTPWLLLLLLCFLGLVLGFGDAFKVTLRIKDVLPVLPRQISWPVLNNFHSAVDLLPSFIGSVTPDNTSIEWEGACFSGNQARLEFTEGDRDKPNLGGGVLYLKLLGTGMVTQDTSSSVLLFFDKQRFIFNVVERWSFVVLDRAVWLVLSVLLSKGVKTSIKEKKIMKKVQNKARPIK</sequence>
<feature type="signal peptide" evidence="1">
    <location>
        <begin position="1"/>
        <end position="23"/>
    </location>
</feature>
<evidence type="ECO:0000313" key="2">
    <source>
        <dbReference type="EMBL" id="VVA15527.1"/>
    </source>
</evidence>
<dbReference type="Proteomes" id="UP000327085">
    <property type="component" value="Chromosome 8"/>
</dbReference>
<dbReference type="InParanoid" id="A0A5E4EID0"/>
<dbReference type="Gramene" id="VVA15527">
    <property type="protein sequence ID" value="VVA15527"/>
    <property type="gene ID" value="Prudul26B023485"/>
</dbReference>
<dbReference type="AlphaFoldDB" id="A0A5E4EID0"/>
<evidence type="ECO:0000256" key="1">
    <source>
        <dbReference type="SAM" id="SignalP"/>
    </source>
</evidence>
<dbReference type="PANTHER" id="PTHR31354:SF7">
    <property type="entry name" value="OS09G0392000 PROTEIN"/>
    <property type="match status" value="1"/>
</dbReference>
<proteinExistence type="predicted"/>
<gene>
    <name evidence="2" type="ORF">ALMOND_2B023485</name>
</gene>
<reference evidence="3" key="1">
    <citation type="journal article" date="2020" name="Plant J.">
        <title>Transposons played a major role in the diversification between the closely related almond and peach genomes: results from the almond genome sequence.</title>
        <authorList>
            <person name="Alioto T."/>
            <person name="Alexiou K.G."/>
            <person name="Bardil A."/>
            <person name="Barteri F."/>
            <person name="Castanera R."/>
            <person name="Cruz F."/>
            <person name="Dhingra A."/>
            <person name="Duval H."/>
            <person name="Fernandez I Marti A."/>
            <person name="Frias L."/>
            <person name="Galan B."/>
            <person name="Garcia J.L."/>
            <person name="Howad W."/>
            <person name="Gomez-Garrido J."/>
            <person name="Gut M."/>
            <person name="Julca I."/>
            <person name="Morata J."/>
            <person name="Puigdomenech P."/>
            <person name="Ribeca P."/>
            <person name="Rubio Cabetas M.J."/>
            <person name="Vlasova A."/>
            <person name="Wirthensohn M."/>
            <person name="Garcia-Mas J."/>
            <person name="Gabaldon T."/>
            <person name="Casacuberta J.M."/>
            <person name="Arus P."/>
        </authorList>
    </citation>
    <scope>NUCLEOTIDE SEQUENCE [LARGE SCALE GENOMIC DNA]</scope>
    <source>
        <strain evidence="3">cv. Texas</strain>
    </source>
</reference>
<protein>
    <submittedName>
        <fullName evidence="2">PREDICTED: zinc phosphodiesterase ELAC</fullName>
    </submittedName>
</protein>
<feature type="chain" id="PRO_5022829620" evidence="1">
    <location>
        <begin position="24"/>
        <end position="182"/>
    </location>
</feature>
<keyword evidence="1" id="KW-0732">Signal</keyword>
<name>A0A5E4EID0_PRUDU</name>
<dbReference type="PANTHER" id="PTHR31354">
    <property type="entry name" value="OS01G0793500 PROTEIN"/>
    <property type="match status" value="1"/>
</dbReference>
<dbReference type="EMBL" id="CABIKO010000015">
    <property type="protein sequence ID" value="VVA15527.1"/>
    <property type="molecule type" value="Genomic_DNA"/>
</dbReference>